<sequence>MNIQWVPPPPGTIKVNVHGVISSFPFPRRNASAVGIILKDEEGYLLCNLLGTIPNLNLAAEAVQLWAIFNGMCLAFERGFRNIHLEIDNLVAFYLVKNFRDGVPEELHNLVQ</sequence>
<keyword evidence="3" id="KW-1185">Reference proteome</keyword>
<name>A0AAD8ILS0_9APIA</name>
<reference evidence="2" key="1">
    <citation type="submission" date="2023-02" db="EMBL/GenBank/DDBJ databases">
        <title>Genome of toxic invasive species Heracleum sosnowskyi carries increased number of genes despite the absence of recent whole-genome duplications.</title>
        <authorList>
            <person name="Schelkunov M."/>
            <person name="Shtratnikova V."/>
            <person name="Makarenko M."/>
            <person name="Klepikova A."/>
            <person name="Omelchenko D."/>
            <person name="Novikova G."/>
            <person name="Obukhova E."/>
            <person name="Bogdanov V."/>
            <person name="Penin A."/>
            <person name="Logacheva M."/>
        </authorList>
    </citation>
    <scope>NUCLEOTIDE SEQUENCE</scope>
    <source>
        <strain evidence="2">Hsosn_3</strain>
        <tissue evidence="2">Leaf</tissue>
    </source>
</reference>
<dbReference type="GO" id="GO:0003676">
    <property type="term" value="F:nucleic acid binding"/>
    <property type="evidence" value="ECO:0007669"/>
    <property type="project" value="InterPro"/>
</dbReference>
<gene>
    <name evidence="2" type="ORF">POM88_015477</name>
</gene>
<protein>
    <recommendedName>
        <fullName evidence="1">RNase H type-1 domain-containing protein</fullName>
    </recommendedName>
</protein>
<evidence type="ECO:0000259" key="1">
    <source>
        <dbReference type="Pfam" id="PF13456"/>
    </source>
</evidence>
<dbReference type="Pfam" id="PF13456">
    <property type="entry name" value="RVT_3"/>
    <property type="match status" value="1"/>
</dbReference>
<evidence type="ECO:0000313" key="3">
    <source>
        <dbReference type="Proteomes" id="UP001237642"/>
    </source>
</evidence>
<dbReference type="InterPro" id="IPR002156">
    <property type="entry name" value="RNaseH_domain"/>
</dbReference>
<dbReference type="Proteomes" id="UP001237642">
    <property type="component" value="Unassembled WGS sequence"/>
</dbReference>
<dbReference type="PANTHER" id="PTHR47723:SF19">
    <property type="entry name" value="POLYNUCLEOTIDYL TRANSFERASE, RIBONUCLEASE H-LIKE SUPERFAMILY PROTEIN"/>
    <property type="match status" value="1"/>
</dbReference>
<dbReference type="EMBL" id="JAUIZM010000004">
    <property type="protein sequence ID" value="KAK1387299.1"/>
    <property type="molecule type" value="Genomic_DNA"/>
</dbReference>
<dbReference type="GO" id="GO:0004523">
    <property type="term" value="F:RNA-DNA hybrid ribonuclease activity"/>
    <property type="evidence" value="ECO:0007669"/>
    <property type="project" value="InterPro"/>
</dbReference>
<proteinExistence type="predicted"/>
<dbReference type="PANTHER" id="PTHR47723">
    <property type="entry name" value="OS05G0353850 PROTEIN"/>
    <property type="match status" value="1"/>
</dbReference>
<comment type="caution">
    <text evidence="2">The sequence shown here is derived from an EMBL/GenBank/DDBJ whole genome shotgun (WGS) entry which is preliminary data.</text>
</comment>
<dbReference type="AlphaFoldDB" id="A0AAD8ILS0"/>
<dbReference type="InterPro" id="IPR053151">
    <property type="entry name" value="RNase_H-like"/>
</dbReference>
<reference evidence="2" key="2">
    <citation type="submission" date="2023-05" db="EMBL/GenBank/DDBJ databases">
        <authorList>
            <person name="Schelkunov M.I."/>
        </authorList>
    </citation>
    <scope>NUCLEOTIDE SEQUENCE</scope>
    <source>
        <strain evidence="2">Hsosn_3</strain>
        <tissue evidence="2">Leaf</tissue>
    </source>
</reference>
<evidence type="ECO:0000313" key="2">
    <source>
        <dbReference type="EMBL" id="KAK1387299.1"/>
    </source>
</evidence>
<feature type="domain" description="RNase H type-1" evidence="1">
    <location>
        <begin position="28"/>
        <end position="110"/>
    </location>
</feature>
<organism evidence="2 3">
    <name type="scientific">Heracleum sosnowskyi</name>
    <dbReference type="NCBI Taxonomy" id="360622"/>
    <lineage>
        <taxon>Eukaryota</taxon>
        <taxon>Viridiplantae</taxon>
        <taxon>Streptophyta</taxon>
        <taxon>Embryophyta</taxon>
        <taxon>Tracheophyta</taxon>
        <taxon>Spermatophyta</taxon>
        <taxon>Magnoliopsida</taxon>
        <taxon>eudicotyledons</taxon>
        <taxon>Gunneridae</taxon>
        <taxon>Pentapetalae</taxon>
        <taxon>asterids</taxon>
        <taxon>campanulids</taxon>
        <taxon>Apiales</taxon>
        <taxon>Apiaceae</taxon>
        <taxon>Apioideae</taxon>
        <taxon>apioid superclade</taxon>
        <taxon>Tordylieae</taxon>
        <taxon>Tordyliinae</taxon>
        <taxon>Heracleum</taxon>
    </lineage>
</organism>
<accession>A0AAD8ILS0</accession>